<name>A0AA92U285_9BACT</name>
<dbReference type="AlphaFoldDB" id="A0AA92U285"/>
<comment type="caution">
    <text evidence="1">The sequence shown here is derived from an EMBL/GenBank/DDBJ whole genome shotgun (WGS) entry which is preliminary data.</text>
</comment>
<dbReference type="EMBL" id="QSAQ01000029">
    <property type="protein sequence ID" value="RGW66785.1"/>
    <property type="molecule type" value="Genomic_DNA"/>
</dbReference>
<dbReference type="Proteomes" id="UP000286077">
    <property type="component" value="Unassembled WGS sequence"/>
</dbReference>
<proteinExistence type="predicted"/>
<accession>A0AA92U285</accession>
<gene>
    <name evidence="1" type="ORF">DWV60_11155</name>
</gene>
<sequence>MAARKKKYVEVLTPRVKCLSQNDSEITFSDILSYMSGKTVYFSDKAYIVKTYGSGNLENCQEGIVVTGQNKDIPPKRNDQTGEFSALSVDIDHEKLSFGNAFLYDKELNILFYERNKNGCFIDTLAKFFIQIWNQDEDEHEDIKIELDFVAILRKGEYERALKMGYYKEFIAEFTNPKAILEELADENSSLYGISKKCATEAVKAKSDRFEIKMSTFGKQVNKDGLSIRTIKGHLRSVRTLLQGRMKCNVEKVRIKGYSSDPEDSSSIQTIDLVADVFKPYFRLTSNSLNSNLQEVERRQELRKVYQNIRQEVARCISNE</sequence>
<dbReference type="InterPro" id="IPR046618">
    <property type="entry name" value="DUF6731"/>
</dbReference>
<evidence type="ECO:0000313" key="1">
    <source>
        <dbReference type="EMBL" id="RGW66785.1"/>
    </source>
</evidence>
<protein>
    <submittedName>
        <fullName evidence="1">Uncharacterized protein</fullName>
    </submittedName>
</protein>
<reference evidence="1 2" key="1">
    <citation type="submission" date="2018-08" db="EMBL/GenBank/DDBJ databases">
        <title>A genome reference for cultivated species of the human gut microbiota.</title>
        <authorList>
            <person name="Zou Y."/>
            <person name="Xue W."/>
            <person name="Luo G."/>
        </authorList>
    </citation>
    <scope>NUCLEOTIDE SEQUENCE [LARGE SCALE GENOMIC DNA]</scope>
    <source>
        <strain evidence="1 2">AF11-14</strain>
    </source>
</reference>
<organism evidence="1 2">
    <name type="scientific">Segatella copri</name>
    <dbReference type="NCBI Taxonomy" id="165179"/>
    <lineage>
        <taxon>Bacteria</taxon>
        <taxon>Pseudomonadati</taxon>
        <taxon>Bacteroidota</taxon>
        <taxon>Bacteroidia</taxon>
        <taxon>Bacteroidales</taxon>
        <taxon>Prevotellaceae</taxon>
        <taxon>Segatella</taxon>
    </lineage>
</organism>
<evidence type="ECO:0000313" key="2">
    <source>
        <dbReference type="Proteomes" id="UP000286077"/>
    </source>
</evidence>
<dbReference type="Pfam" id="PF20505">
    <property type="entry name" value="DUF6731"/>
    <property type="match status" value="1"/>
</dbReference>
<dbReference type="RefSeq" id="WP_118140683.1">
    <property type="nucleotide sequence ID" value="NZ_QSAQ01000029.1"/>
</dbReference>